<dbReference type="PROSITE" id="PS51257">
    <property type="entry name" value="PROKAR_LIPOPROTEIN"/>
    <property type="match status" value="1"/>
</dbReference>
<evidence type="ECO:0008006" key="3">
    <source>
        <dbReference type="Google" id="ProtNLM"/>
    </source>
</evidence>
<dbReference type="PATRIC" id="fig|1121098.3.peg.320"/>
<name>U6RP18_9BACT</name>
<dbReference type="GeneID" id="60063606"/>
<accession>U6RP18</accession>
<protein>
    <recommendedName>
        <fullName evidence="3">DUF4840 domain-containing protein</fullName>
    </recommendedName>
</protein>
<dbReference type="EMBL" id="AQHY01000004">
    <property type="protein sequence ID" value="EOA58349.1"/>
    <property type="molecule type" value="Genomic_DNA"/>
</dbReference>
<keyword evidence="2" id="KW-1185">Reference proteome</keyword>
<gene>
    <name evidence="1" type="ORF">HMPREF1534_00316</name>
</gene>
<comment type="caution">
    <text evidence="1">The sequence shown here is derived from an EMBL/GenBank/DDBJ whole genome shotgun (WGS) entry which is preliminary data.</text>
</comment>
<dbReference type="eggNOG" id="ENOG50340IG">
    <property type="taxonomic scope" value="Bacteria"/>
</dbReference>
<reference evidence="1 2" key="1">
    <citation type="submission" date="2013-04" db="EMBL/GenBank/DDBJ databases">
        <title>The Genome Sequence of Bacteroides massiliensis DSM 17679.</title>
        <authorList>
            <consortium name="The Broad Institute Genomics Platform"/>
            <person name="Earl A."/>
            <person name="Ward D."/>
            <person name="Feldgarden M."/>
            <person name="Gevers D."/>
            <person name="Martens E."/>
            <person name="Fenner L."/>
            <person name="Roux V."/>
            <person name="Mallet M.N."/>
            <person name="Raoult D."/>
            <person name="Walker B."/>
            <person name="Young S."/>
            <person name="Zeng Q."/>
            <person name="Gargeya S."/>
            <person name="Fitzgerald M."/>
            <person name="Haas B."/>
            <person name="Abouelleil A."/>
            <person name="Allen A.W."/>
            <person name="Alvarado L."/>
            <person name="Arachchi H.M."/>
            <person name="Berlin A.M."/>
            <person name="Chapman S.B."/>
            <person name="Gainer-Dewar J."/>
            <person name="Goldberg J."/>
            <person name="Griggs A."/>
            <person name="Gujja S."/>
            <person name="Hansen M."/>
            <person name="Howarth C."/>
            <person name="Imamovic A."/>
            <person name="Ireland A."/>
            <person name="Larimer J."/>
            <person name="McCowan C."/>
            <person name="Murphy C."/>
            <person name="Pearson M."/>
            <person name="Poon T.W."/>
            <person name="Priest M."/>
            <person name="Roberts A."/>
            <person name="Saif S."/>
            <person name="Shea T."/>
            <person name="Sisk P."/>
            <person name="Sykes S."/>
            <person name="Wortman J."/>
            <person name="Nusbaum C."/>
            <person name="Birren B."/>
        </authorList>
    </citation>
    <scope>NUCLEOTIDE SEQUENCE [LARGE SCALE GENOMIC DNA]</scope>
    <source>
        <strain evidence="2">B84634 / Timone 84634 / DSM 17679 / JCM 13223</strain>
    </source>
</reference>
<evidence type="ECO:0000313" key="2">
    <source>
        <dbReference type="Proteomes" id="UP000017831"/>
    </source>
</evidence>
<evidence type="ECO:0000313" key="1">
    <source>
        <dbReference type="EMBL" id="EOA58349.1"/>
    </source>
</evidence>
<organism evidence="1 2">
    <name type="scientific">Phocaeicola massiliensis B84634 = Timone 84634 = DSM 17679 = JCM 13223</name>
    <dbReference type="NCBI Taxonomy" id="1121098"/>
    <lineage>
        <taxon>Bacteria</taxon>
        <taxon>Pseudomonadati</taxon>
        <taxon>Bacteroidota</taxon>
        <taxon>Bacteroidia</taxon>
        <taxon>Bacteroidales</taxon>
        <taxon>Bacteroidaceae</taxon>
        <taxon>Phocaeicola</taxon>
    </lineage>
</organism>
<sequence length="188" mass="21327">MKTKGLLRIVVLFFCVIGFSGCNDDESEFSSTEIQQALFDMKGTYKGAVEVSYYRGKEIATFPDGIAVSKDSLIFKLPLSPIAEMIKDENISRHLREIGDVEVKAGYEFHQMDQGVMNFVLHPENIVILGGYGAPLSVRIEFSQNFGGDAEIYSQFMMFNISPTELWIDNERSEDFSQLVYHFRGSYE</sequence>
<dbReference type="HOGENOM" id="CLU_1438442_0_0_10"/>
<dbReference type="AlphaFoldDB" id="U6RP18"/>
<dbReference type="Proteomes" id="UP000017831">
    <property type="component" value="Unassembled WGS sequence"/>
</dbReference>
<dbReference type="RefSeq" id="WP_005936187.1">
    <property type="nucleotide sequence ID" value="NZ_KB890364.1"/>
</dbReference>
<proteinExistence type="predicted"/>
<dbReference type="OrthoDB" id="1048827at2"/>